<keyword evidence="2" id="KW-1003">Cell membrane</keyword>
<feature type="transmembrane region" description="Helical" evidence="6">
    <location>
        <begin position="224"/>
        <end position="248"/>
    </location>
</feature>
<evidence type="ECO:0000256" key="6">
    <source>
        <dbReference type="SAM" id="Phobius"/>
    </source>
</evidence>
<comment type="subcellular location">
    <subcellularLocation>
        <location evidence="1">Cell membrane</location>
        <topology evidence="1">Multi-pass membrane protein</topology>
    </subcellularLocation>
</comment>
<name>A0A062V8M6_9EURY</name>
<dbReference type="PANTHER" id="PTHR30250:SF11">
    <property type="entry name" value="O-ANTIGEN TRANSPORTER-RELATED"/>
    <property type="match status" value="1"/>
</dbReference>
<feature type="transmembrane region" description="Helical" evidence="6">
    <location>
        <begin position="299"/>
        <end position="320"/>
    </location>
</feature>
<evidence type="ECO:0000256" key="4">
    <source>
        <dbReference type="ARBA" id="ARBA00022989"/>
    </source>
</evidence>
<dbReference type="GO" id="GO:0005886">
    <property type="term" value="C:plasma membrane"/>
    <property type="evidence" value="ECO:0007669"/>
    <property type="project" value="UniProtKB-SubCell"/>
</dbReference>
<reference evidence="7 8" key="1">
    <citation type="journal article" date="2013" name="Nature">
        <title>Anaerobic oxidation of methane coupled to nitrate reduction in a novel archaeal lineage.</title>
        <authorList>
            <person name="Haroon M.F."/>
            <person name="Hu S."/>
            <person name="Shi Y."/>
            <person name="Imelfort M."/>
            <person name="Keller J."/>
            <person name="Hugenholtz P."/>
            <person name="Yuan Z."/>
            <person name="Tyson G.W."/>
        </authorList>
    </citation>
    <scope>NUCLEOTIDE SEQUENCE [LARGE SCALE GENOMIC DNA]</scope>
    <source>
        <strain evidence="7 8">ANME-2d</strain>
    </source>
</reference>
<feature type="transmembrane region" description="Helical" evidence="6">
    <location>
        <begin position="49"/>
        <end position="73"/>
    </location>
</feature>
<feature type="transmembrane region" description="Helical" evidence="6">
    <location>
        <begin position="358"/>
        <end position="377"/>
    </location>
</feature>
<dbReference type="EMBL" id="JMIY01000004">
    <property type="protein sequence ID" value="KCZ71725.1"/>
    <property type="molecule type" value="Genomic_DNA"/>
</dbReference>
<evidence type="ECO:0000313" key="8">
    <source>
        <dbReference type="Proteomes" id="UP000027153"/>
    </source>
</evidence>
<feature type="transmembrane region" description="Helical" evidence="6">
    <location>
        <begin position="12"/>
        <end position="37"/>
    </location>
</feature>
<comment type="caution">
    <text evidence="7">The sequence shown here is derived from an EMBL/GenBank/DDBJ whole genome shotgun (WGS) entry which is preliminary data.</text>
</comment>
<dbReference type="InterPro" id="IPR002797">
    <property type="entry name" value="Polysacc_synth"/>
</dbReference>
<feature type="transmembrane region" description="Helical" evidence="6">
    <location>
        <begin position="389"/>
        <end position="407"/>
    </location>
</feature>
<dbReference type="Proteomes" id="UP000027153">
    <property type="component" value="Unassembled WGS sequence"/>
</dbReference>
<feature type="transmembrane region" description="Helical" evidence="6">
    <location>
        <begin position="125"/>
        <end position="147"/>
    </location>
</feature>
<feature type="transmembrane region" description="Helical" evidence="6">
    <location>
        <begin position="254"/>
        <end position="278"/>
    </location>
</feature>
<feature type="transmembrane region" description="Helical" evidence="6">
    <location>
        <begin position="159"/>
        <end position="178"/>
    </location>
</feature>
<evidence type="ECO:0000256" key="5">
    <source>
        <dbReference type="ARBA" id="ARBA00023136"/>
    </source>
</evidence>
<keyword evidence="4 6" id="KW-1133">Transmembrane helix</keyword>
<feature type="transmembrane region" description="Helical" evidence="6">
    <location>
        <begin position="85"/>
        <end position="105"/>
    </location>
</feature>
<proteinExistence type="predicted"/>
<dbReference type="PANTHER" id="PTHR30250">
    <property type="entry name" value="PST FAMILY PREDICTED COLANIC ACID TRANSPORTER"/>
    <property type="match status" value="1"/>
</dbReference>
<sequence>MRFLKRIYSDSLLKNSIYLMATNLSNLILGFFFWVIATRYYTPDEVGTVSAVLSSMLLIAMVSSLGFPIALLFYLPRDPANARRIINSCMIASIAASLVFSLIFISGLEIWTPSLKPVLGDLEPAILFAAVTVVSTVSALISGAFTAGKRSFFHMAKETLFGFVKIFPLVLFAGFGAMGIFLSWGIGLVLAVIMGFILLYKVWKGYFLMLEFDPVIKSMVSFSAGNYIAGIFSSLPRFVLPIIIMNMISAESTGFFFIAMTVASLLHGVPLSISNSLLAESSDGEKFWGNVGKAVRFNVALLLPGLLLFVLLGKFFLNLFNPDYAENASTTLIILAAASIPLSLSSIFTAVRNTQKRVASVVKINAVKAAITLVLSVPLIKSSGIEGAAAAYLAANTIAAIAVIYKMKNPVEFALKLVLSKAGKHIDR</sequence>
<evidence type="ECO:0000256" key="2">
    <source>
        <dbReference type="ARBA" id="ARBA00022475"/>
    </source>
</evidence>
<feature type="transmembrane region" description="Helical" evidence="6">
    <location>
        <begin position="184"/>
        <end position="203"/>
    </location>
</feature>
<keyword evidence="3 6" id="KW-0812">Transmembrane</keyword>
<dbReference type="InterPro" id="IPR050833">
    <property type="entry name" value="Poly_Biosynth_Transport"/>
</dbReference>
<organism evidence="7 8">
    <name type="scientific">Candidatus Methanoperedens nitratireducens</name>
    <dbReference type="NCBI Taxonomy" id="1392998"/>
    <lineage>
        <taxon>Archaea</taxon>
        <taxon>Methanobacteriati</taxon>
        <taxon>Methanobacteriota</taxon>
        <taxon>Stenosarchaea group</taxon>
        <taxon>Methanomicrobia</taxon>
        <taxon>Methanosarcinales</taxon>
        <taxon>ANME-2 cluster</taxon>
        <taxon>Candidatus Methanoperedentaceae</taxon>
        <taxon>Candidatus Methanoperedens</taxon>
    </lineage>
</organism>
<evidence type="ECO:0000256" key="1">
    <source>
        <dbReference type="ARBA" id="ARBA00004651"/>
    </source>
</evidence>
<dbReference type="RefSeq" id="WP_048090682.1">
    <property type="nucleotide sequence ID" value="NZ_JMIY01000004.1"/>
</dbReference>
<protein>
    <submittedName>
        <fullName evidence="7">Membrane protein involved in the export of O-antigen and teichoic acid</fullName>
    </submittedName>
</protein>
<feature type="transmembrane region" description="Helical" evidence="6">
    <location>
        <begin position="332"/>
        <end position="351"/>
    </location>
</feature>
<dbReference type="OrthoDB" id="101719at2157"/>
<evidence type="ECO:0000313" key="7">
    <source>
        <dbReference type="EMBL" id="KCZ71725.1"/>
    </source>
</evidence>
<evidence type="ECO:0000256" key="3">
    <source>
        <dbReference type="ARBA" id="ARBA00022692"/>
    </source>
</evidence>
<gene>
    <name evidence="7" type="ORF">ANME2D_01779</name>
</gene>
<keyword evidence="8" id="KW-1185">Reference proteome</keyword>
<dbReference type="AlphaFoldDB" id="A0A062V8M6"/>
<dbReference type="Pfam" id="PF01943">
    <property type="entry name" value="Polysacc_synt"/>
    <property type="match status" value="1"/>
</dbReference>
<accession>A0A062V8M6</accession>
<keyword evidence="5 6" id="KW-0472">Membrane</keyword>